<comment type="caution">
    <text evidence="1">The sequence shown here is derived from an EMBL/GenBank/DDBJ whole genome shotgun (WGS) entry which is preliminary data.</text>
</comment>
<dbReference type="Proteomes" id="UP001044222">
    <property type="component" value="Chromosome 8"/>
</dbReference>
<proteinExistence type="predicted"/>
<reference evidence="1" key="1">
    <citation type="submission" date="2021-01" db="EMBL/GenBank/DDBJ databases">
        <title>A chromosome-scale assembly of European eel, Anguilla anguilla.</title>
        <authorList>
            <person name="Henkel C."/>
            <person name="Jong-Raadsen S.A."/>
            <person name="Dufour S."/>
            <person name="Weltzien F.-A."/>
            <person name="Palstra A.P."/>
            <person name="Pelster B."/>
            <person name="Spaink H.P."/>
            <person name="Van Den Thillart G.E."/>
            <person name="Jansen H."/>
            <person name="Zahm M."/>
            <person name="Klopp C."/>
            <person name="Cedric C."/>
            <person name="Louis A."/>
            <person name="Berthelot C."/>
            <person name="Parey E."/>
            <person name="Roest Crollius H."/>
            <person name="Montfort J."/>
            <person name="Robinson-Rechavi M."/>
            <person name="Bucao C."/>
            <person name="Bouchez O."/>
            <person name="Gislard M."/>
            <person name="Lluch J."/>
            <person name="Milhes M."/>
            <person name="Lampietro C."/>
            <person name="Lopez Roques C."/>
            <person name="Donnadieu C."/>
            <person name="Braasch I."/>
            <person name="Desvignes T."/>
            <person name="Postlethwait J."/>
            <person name="Bobe J."/>
            <person name="Guiguen Y."/>
            <person name="Dirks R."/>
        </authorList>
    </citation>
    <scope>NUCLEOTIDE SEQUENCE</scope>
    <source>
        <strain evidence="1">Tag_6206</strain>
        <tissue evidence="1">Liver</tissue>
    </source>
</reference>
<organism evidence="1 2">
    <name type="scientific">Anguilla anguilla</name>
    <name type="common">European freshwater eel</name>
    <name type="synonym">Muraena anguilla</name>
    <dbReference type="NCBI Taxonomy" id="7936"/>
    <lineage>
        <taxon>Eukaryota</taxon>
        <taxon>Metazoa</taxon>
        <taxon>Chordata</taxon>
        <taxon>Craniata</taxon>
        <taxon>Vertebrata</taxon>
        <taxon>Euteleostomi</taxon>
        <taxon>Actinopterygii</taxon>
        <taxon>Neopterygii</taxon>
        <taxon>Teleostei</taxon>
        <taxon>Anguilliformes</taxon>
        <taxon>Anguillidae</taxon>
        <taxon>Anguilla</taxon>
    </lineage>
</organism>
<keyword evidence="2" id="KW-1185">Reference proteome</keyword>
<dbReference type="AlphaFoldDB" id="A0A9D3RU49"/>
<name>A0A9D3RU49_ANGAN</name>
<evidence type="ECO:0000313" key="1">
    <source>
        <dbReference type="EMBL" id="KAG5843584.1"/>
    </source>
</evidence>
<sequence>MVSASPLCSSVRGWVSTDHIPLCSINEDRVSYTEDSPSVKLQSPLCKECGVNSEHMQVDPTQMKVGDGGING</sequence>
<evidence type="ECO:0000313" key="2">
    <source>
        <dbReference type="Proteomes" id="UP001044222"/>
    </source>
</evidence>
<gene>
    <name evidence="1" type="ORF">ANANG_G00152440</name>
</gene>
<dbReference type="EMBL" id="JAFIRN010000008">
    <property type="protein sequence ID" value="KAG5843584.1"/>
    <property type="molecule type" value="Genomic_DNA"/>
</dbReference>
<protein>
    <submittedName>
        <fullName evidence="1">Uncharacterized protein</fullName>
    </submittedName>
</protein>
<accession>A0A9D3RU49</accession>